<evidence type="ECO:0000313" key="1">
    <source>
        <dbReference type="EMBL" id="GAA4239754.1"/>
    </source>
</evidence>
<comment type="caution">
    <text evidence="1">The sequence shown here is derived from an EMBL/GenBank/DDBJ whole genome shotgun (WGS) entry which is preliminary data.</text>
</comment>
<proteinExistence type="predicted"/>
<evidence type="ECO:0000313" key="2">
    <source>
        <dbReference type="Proteomes" id="UP001501710"/>
    </source>
</evidence>
<dbReference type="Proteomes" id="UP001501710">
    <property type="component" value="Unassembled WGS sequence"/>
</dbReference>
<keyword evidence="2" id="KW-1185">Reference proteome</keyword>
<sequence>MTVTTDRTAPPVPALRELISPELFDRVASRAAVEHSMPAEMAERSLTQSLTMLHAIATHRGTTIYPPRVIDVTWHMLILHTADYIALCDRLAGHYLHHTPADGATDGGANVRASAAALRDLGYEIDEELWAMIEATNCENACGGCDNKVPS</sequence>
<name>A0ABP8CJ73_9ACTN</name>
<dbReference type="RefSeq" id="WP_344903884.1">
    <property type="nucleotide sequence ID" value="NZ_BAABAS010000021.1"/>
</dbReference>
<organism evidence="1 2">
    <name type="scientific">Actinomadura meridiana</name>
    <dbReference type="NCBI Taxonomy" id="559626"/>
    <lineage>
        <taxon>Bacteria</taxon>
        <taxon>Bacillati</taxon>
        <taxon>Actinomycetota</taxon>
        <taxon>Actinomycetes</taxon>
        <taxon>Streptosporangiales</taxon>
        <taxon>Thermomonosporaceae</taxon>
        <taxon>Actinomadura</taxon>
    </lineage>
</organism>
<reference evidence="2" key="1">
    <citation type="journal article" date="2019" name="Int. J. Syst. Evol. Microbiol.">
        <title>The Global Catalogue of Microorganisms (GCM) 10K type strain sequencing project: providing services to taxonomists for standard genome sequencing and annotation.</title>
        <authorList>
            <consortium name="The Broad Institute Genomics Platform"/>
            <consortium name="The Broad Institute Genome Sequencing Center for Infectious Disease"/>
            <person name="Wu L."/>
            <person name="Ma J."/>
        </authorList>
    </citation>
    <scope>NUCLEOTIDE SEQUENCE [LARGE SCALE GENOMIC DNA]</scope>
    <source>
        <strain evidence="2">JCM 17440</strain>
    </source>
</reference>
<dbReference type="EMBL" id="BAABAS010000021">
    <property type="protein sequence ID" value="GAA4239754.1"/>
    <property type="molecule type" value="Genomic_DNA"/>
</dbReference>
<gene>
    <name evidence="1" type="ORF">GCM10022254_61300</name>
</gene>
<accession>A0ABP8CJ73</accession>
<protein>
    <submittedName>
        <fullName evidence="1">Uncharacterized protein</fullName>
    </submittedName>
</protein>